<dbReference type="CDD" id="cd08414">
    <property type="entry name" value="PBP2_LTTR_aromatics_like"/>
    <property type="match status" value="1"/>
</dbReference>
<dbReference type="InterPro" id="IPR005119">
    <property type="entry name" value="LysR_subst-bd"/>
</dbReference>
<dbReference type="SUPFAM" id="SSF53850">
    <property type="entry name" value="Periplasmic binding protein-like II"/>
    <property type="match status" value="1"/>
</dbReference>
<keyword evidence="2" id="KW-0805">Transcription regulation</keyword>
<dbReference type="Gene3D" id="1.10.10.10">
    <property type="entry name" value="Winged helix-like DNA-binding domain superfamily/Winged helix DNA-binding domain"/>
    <property type="match status" value="1"/>
</dbReference>
<dbReference type="PRINTS" id="PR00039">
    <property type="entry name" value="HTHLYSR"/>
</dbReference>
<dbReference type="PANTHER" id="PTHR30346">
    <property type="entry name" value="TRANSCRIPTIONAL DUAL REGULATOR HCAR-RELATED"/>
    <property type="match status" value="1"/>
</dbReference>
<sequence>MGMEDFDLRELRYFLAVSDELNFSRAAERLGISQPPLSRAVRRMERRLGGPLFLRERNALRLTAAGSTLRDEALKVLEVASAAAHRTRRAAEGAERLTVTAAPGLGIQLLRRIIETYAALPDACEADIAVSGCGSQDDAVRSGRADLAVLSTPYADAGLEIRPLWSEERVAALPAGHRLARRGLLRCRDLAGEAFPVWPGVSGQARRYWTGLDTAADVDGGGRPGPSVYDMSQLIEVIALGQAVALLPRHMAERNPRVDVAYVPVADADPFSAVLAWPQGPAEPAVELFVETAADLFEAPQTADARPSA</sequence>
<accession>A0A4P6PVK7</accession>
<evidence type="ECO:0000259" key="5">
    <source>
        <dbReference type="PROSITE" id="PS50931"/>
    </source>
</evidence>
<dbReference type="Gene3D" id="3.40.190.10">
    <property type="entry name" value="Periplasmic binding protein-like II"/>
    <property type="match status" value="2"/>
</dbReference>
<evidence type="ECO:0000313" key="7">
    <source>
        <dbReference type="Proteomes" id="UP000292235"/>
    </source>
</evidence>
<keyword evidence="7" id="KW-1185">Reference proteome</keyword>
<dbReference type="GO" id="GO:0003677">
    <property type="term" value="F:DNA binding"/>
    <property type="evidence" value="ECO:0007669"/>
    <property type="project" value="UniProtKB-KW"/>
</dbReference>
<organism evidence="6 7">
    <name type="scientific">Streptomonospora litoralis</name>
    <dbReference type="NCBI Taxonomy" id="2498135"/>
    <lineage>
        <taxon>Bacteria</taxon>
        <taxon>Bacillati</taxon>
        <taxon>Actinomycetota</taxon>
        <taxon>Actinomycetes</taxon>
        <taxon>Streptosporangiales</taxon>
        <taxon>Nocardiopsidaceae</taxon>
        <taxon>Streptomonospora</taxon>
    </lineage>
</organism>
<dbReference type="PANTHER" id="PTHR30346:SF0">
    <property type="entry name" value="HCA OPERON TRANSCRIPTIONAL ACTIVATOR HCAR"/>
    <property type="match status" value="1"/>
</dbReference>
<dbReference type="Pfam" id="PF00126">
    <property type="entry name" value="HTH_1"/>
    <property type="match status" value="1"/>
</dbReference>
<dbReference type="InterPro" id="IPR000847">
    <property type="entry name" value="LysR_HTH_N"/>
</dbReference>
<dbReference type="EMBL" id="CP036455">
    <property type="protein sequence ID" value="QBI52256.1"/>
    <property type="molecule type" value="Genomic_DNA"/>
</dbReference>
<dbReference type="AlphaFoldDB" id="A0A4P6PVK7"/>
<dbReference type="Proteomes" id="UP000292235">
    <property type="component" value="Chromosome"/>
</dbReference>
<evidence type="ECO:0000256" key="4">
    <source>
        <dbReference type="ARBA" id="ARBA00023163"/>
    </source>
</evidence>
<dbReference type="KEGG" id="strr:EKD16_02200"/>
<dbReference type="GO" id="GO:0003700">
    <property type="term" value="F:DNA-binding transcription factor activity"/>
    <property type="evidence" value="ECO:0007669"/>
    <property type="project" value="InterPro"/>
</dbReference>
<dbReference type="PROSITE" id="PS50931">
    <property type="entry name" value="HTH_LYSR"/>
    <property type="match status" value="1"/>
</dbReference>
<proteinExistence type="inferred from homology"/>
<dbReference type="InterPro" id="IPR036388">
    <property type="entry name" value="WH-like_DNA-bd_sf"/>
</dbReference>
<gene>
    <name evidence="6" type="primary">hcaR2</name>
    <name evidence="6" type="ORF">EKD16_02200</name>
</gene>
<reference evidence="6 7" key="1">
    <citation type="submission" date="2019-02" db="EMBL/GenBank/DDBJ databases">
        <authorList>
            <person name="Khodamoradi S."/>
            <person name="Hahnke R.L."/>
            <person name="Kaempfer P."/>
            <person name="Schumann P."/>
            <person name="Rohde M."/>
            <person name="Steinert M."/>
            <person name="Luzhetskyy A."/>
            <person name="Wink J."/>
            <person name="Ruckert C."/>
        </authorList>
    </citation>
    <scope>NUCLEOTIDE SEQUENCE [LARGE SCALE GENOMIC DNA]</scope>
    <source>
        <strain evidence="6 7">M2</strain>
    </source>
</reference>
<keyword evidence="4" id="KW-0804">Transcription</keyword>
<evidence type="ECO:0000256" key="1">
    <source>
        <dbReference type="ARBA" id="ARBA00009437"/>
    </source>
</evidence>
<evidence type="ECO:0000256" key="2">
    <source>
        <dbReference type="ARBA" id="ARBA00023015"/>
    </source>
</evidence>
<evidence type="ECO:0000313" key="6">
    <source>
        <dbReference type="EMBL" id="QBI52256.1"/>
    </source>
</evidence>
<comment type="similarity">
    <text evidence="1">Belongs to the LysR transcriptional regulatory family.</text>
</comment>
<dbReference type="GO" id="GO:0032993">
    <property type="term" value="C:protein-DNA complex"/>
    <property type="evidence" value="ECO:0007669"/>
    <property type="project" value="TreeGrafter"/>
</dbReference>
<dbReference type="FunFam" id="1.10.10.10:FF:000001">
    <property type="entry name" value="LysR family transcriptional regulator"/>
    <property type="match status" value="1"/>
</dbReference>
<protein>
    <submittedName>
        <fullName evidence="6">Hca operon transcriptional activator</fullName>
    </submittedName>
</protein>
<name>A0A4P6PVK7_9ACTN</name>
<feature type="domain" description="HTH lysR-type" evidence="5">
    <location>
        <begin position="6"/>
        <end position="63"/>
    </location>
</feature>
<dbReference type="SUPFAM" id="SSF46785">
    <property type="entry name" value="Winged helix' DNA-binding domain"/>
    <property type="match status" value="1"/>
</dbReference>
<keyword evidence="3" id="KW-0238">DNA-binding</keyword>
<dbReference type="Pfam" id="PF03466">
    <property type="entry name" value="LysR_substrate"/>
    <property type="match status" value="1"/>
</dbReference>
<dbReference type="InterPro" id="IPR036390">
    <property type="entry name" value="WH_DNA-bd_sf"/>
</dbReference>
<evidence type="ECO:0000256" key="3">
    <source>
        <dbReference type="ARBA" id="ARBA00023125"/>
    </source>
</evidence>